<dbReference type="SMART" id="SM00389">
    <property type="entry name" value="HOX"/>
    <property type="match status" value="1"/>
</dbReference>
<evidence type="ECO:0000259" key="8">
    <source>
        <dbReference type="PROSITE" id="PS50071"/>
    </source>
</evidence>
<dbReference type="PROSITE" id="PS50071">
    <property type="entry name" value="HOMEOBOX_2"/>
    <property type="match status" value="1"/>
</dbReference>
<evidence type="ECO:0000256" key="7">
    <source>
        <dbReference type="SAM" id="MobiDB-lite"/>
    </source>
</evidence>
<evidence type="ECO:0000256" key="4">
    <source>
        <dbReference type="ARBA" id="ARBA00023242"/>
    </source>
</evidence>
<feature type="compositionally biased region" description="Pro residues" evidence="7">
    <location>
        <begin position="36"/>
        <end position="47"/>
    </location>
</feature>
<dbReference type="EMBL" id="GFDL01015002">
    <property type="protein sequence ID" value="JAV20043.1"/>
    <property type="molecule type" value="Transcribed_RNA"/>
</dbReference>
<dbReference type="PRINTS" id="PR00024">
    <property type="entry name" value="HOMEOBOX"/>
</dbReference>
<dbReference type="AlphaFoldDB" id="A0A1Q3EXL1"/>
<feature type="compositionally biased region" description="Basic and acidic residues" evidence="7">
    <location>
        <begin position="384"/>
        <end position="408"/>
    </location>
</feature>
<dbReference type="GO" id="GO:0030154">
    <property type="term" value="P:cell differentiation"/>
    <property type="evidence" value="ECO:0007669"/>
    <property type="project" value="TreeGrafter"/>
</dbReference>
<dbReference type="PANTHER" id="PTHR24340">
    <property type="entry name" value="HOMEOBOX PROTEIN NKX"/>
    <property type="match status" value="1"/>
</dbReference>
<reference evidence="9" key="1">
    <citation type="submission" date="2017-01" db="EMBL/GenBank/DDBJ databases">
        <title>A deep insight into the sialotranscriptome of adult male and female Cluex tarsalis mosquitoes.</title>
        <authorList>
            <person name="Ribeiro J.M."/>
            <person name="Moreira F."/>
            <person name="Bernard K.A."/>
            <person name="Calvo E."/>
        </authorList>
    </citation>
    <scope>NUCLEOTIDE SEQUENCE</scope>
    <source>
        <strain evidence="9">Kern County</strain>
        <tissue evidence="9">Salivary glands</tissue>
    </source>
</reference>
<evidence type="ECO:0000256" key="1">
    <source>
        <dbReference type="ARBA" id="ARBA00004123"/>
    </source>
</evidence>
<feature type="region of interest" description="Disordered" evidence="7">
    <location>
        <begin position="1"/>
        <end position="53"/>
    </location>
</feature>
<dbReference type="Gene3D" id="1.10.10.60">
    <property type="entry name" value="Homeodomain-like"/>
    <property type="match status" value="1"/>
</dbReference>
<dbReference type="SUPFAM" id="SSF46689">
    <property type="entry name" value="Homeodomain-like"/>
    <property type="match status" value="1"/>
</dbReference>
<name>A0A1Q3EXL1_CULTA</name>
<dbReference type="InterPro" id="IPR050394">
    <property type="entry name" value="Homeobox_NK-like"/>
</dbReference>
<dbReference type="InterPro" id="IPR009057">
    <property type="entry name" value="Homeodomain-like_sf"/>
</dbReference>
<dbReference type="InterPro" id="IPR017970">
    <property type="entry name" value="Homeobox_CS"/>
</dbReference>
<feature type="compositionally biased region" description="Low complexity" evidence="7">
    <location>
        <begin position="330"/>
        <end position="344"/>
    </location>
</feature>
<feature type="compositionally biased region" description="Polar residues" evidence="7">
    <location>
        <begin position="13"/>
        <end position="27"/>
    </location>
</feature>
<keyword evidence="2 5" id="KW-0238">DNA-binding</keyword>
<feature type="domain" description="Homeobox" evidence="8">
    <location>
        <begin position="252"/>
        <end position="312"/>
    </location>
</feature>
<evidence type="ECO:0000313" key="9">
    <source>
        <dbReference type="EMBL" id="JAV20043.1"/>
    </source>
</evidence>
<dbReference type="Pfam" id="PF00046">
    <property type="entry name" value="Homeodomain"/>
    <property type="match status" value="1"/>
</dbReference>
<proteinExistence type="predicted"/>
<dbReference type="CDD" id="cd00086">
    <property type="entry name" value="homeodomain"/>
    <property type="match status" value="1"/>
</dbReference>
<evidence type="ECO:0000256" key="3">
    <source>
        <dbReference type="ARBA" id="ARBA00023155"/>
    </source>
</evidence>
<sequence length="500" mass="55015">MTQAEEVREVNQVCITNTPDLHTQAAQASEHRKSPPLQPPPPPPPQPSSQTQDWIHSTNLDVFTTTTTTGSINKWHPHVYAPVRHPTPHSIMDILGWKEPEVQKLPVVATSPTPMEHSINSHSNNNNHSVPYLLRGLDIAAKEVELEDQPLDLCIAKSTSYEKHLEEETTQESVRSMSRERAQSTDVDSEIFGSNESQHSMKDSSSSSVPHAHQKLVPPSAGPMVGSKKNSHRSHESLDQQNEDDEDGGNGRRKKKARTTFTGRQIFELEKQFEVKKYLSSSERTEMAKLLNVTETQVKIWFQNRRTKWKKQDGDSTGPTNQSSKEPKVASKTPSTSPPSSLSSPTPPFPPSASFAPHPTEDKPAKATAKHFSKQGGGPKMRRPKTDDQHPSASDLHHPAKLPKDQNHHHPKKHALDAPSPPFDGSARGPVPVVSDIEARISASKISLDAICSKSNYLMKASTPPPLPPQPSERSPIPAAPSDRPALYHAAPIGEDMADL</sequence>
<dbReference type="GO" id="GO:0000981">
    <property type="term" value="F:DNA-binding transcription factor activity, RNA polymerase II-specific"/>
    <property type="evidence" value="ECO:0007669"/>
    <property type="project" value="InterPro"/>
</dbReference>
<evidence type="ECO:0000256" key="5">
    <source>
        <dbReference type="PROSITE-ProRule" id="PRU00108"/>
    </source>
</evidence>
<dbReference type="GO" id="GO:0000978">
    <property type="term" value="F:RNA polymerase II cis-regulatory region sequence-specific DNA binding"/>
    <property type="evidence" value="ECO:0007669"/>
    <property type="project" value="TreeGrafter"/>
</dbReference>
<comment type="subcellular location">
    <subcellularLocation>
        <location evidence="1 5 6">Nucleus</location>
    </subcellularLocation>
</comment>
<keyword evidence="4 5" id="KW-0539">Nucleus</keyword>
<feature type="DNA-binding region" description="Homeobox" evidence="5">
    <location>
        <begin position="254"/>
        <end position="313"/>
    </location>
</feature>
<feature type="region of interest" description="Disordered" evidence="7">
    <location>
        <begin position="162"/>
        <end position="259"/>
    </location>
</feature>
<dbReference type="FunFam" id="1.10.10.60:FF:000440">
    <property type="entry name" value="NK7.1, isoform A"/>
    <property type="match status" value="1"/>
</dbReference>
<evidence type="ECO:0000256" key="6">
    <source>
        <dbReference type="RuleBase" id="RU000682"/>
    </source>
</evidence>
<feature type="region of interest" description="Disordered" evidence="7">
    <location>
        <begin position="308"/>
        <end position="431"/>
    </location>
</feature>
<keyword evidence="3 5" id="KW-0371">Homeobox</keyword>
<evidence type="ECO:0000256" key="2">
    <source>
        <dbReference type="ARBA" id="ARBA00023125"/>
    </source>
</evidence>
<feature type="compositionally biased region" description="Polar residues" evidence="7">
    <location>
        <begin position="315"/>
        <end position="324"/>
    </location>
</feature>
<accession>A0A1Q3EXL1</accession>
<dbReference type="PANTHER" id="PTHR24340:SF70">
    <property type="entry name" value="NK7.1, ISOFORM A"/>
    <property type="match status" value="1"/>
</dbReference>
<feature type="region of interest" description="Disordered" evidence="7">
    <location>
        <begin position="461"/>
        <end position="500"/>
    </location>
</feature>
<protein>
    <submittedName>
        <fullName evidence="9">Putative muscle segmentation homeobox</fullName>
    </submittedName>
</protein>
<dbReference type="InterPro" id="IPR020479">
    <property type="entry name" value="HD_metazoa"/>
</dbReference>
<dbReference type="InterPro" id="IPR001356">
    <property type="entry name" value="HD"/>
</dbReference>
<organism evidence="9">
    <name type="scientific">Culex tarsalis</name>
    <name type="common">Encephalitis mosquito</name>
    <dbReference type="NCBI Taxonomy" id="7177"/>
    <lineage>
        <taxon>Eukaryota</taxon>
        <taxon>Metazoa</taxon>
        <taxon>Ecdysozoa</taxon>
        <taxon>Arthropoda</taxon>
        <taxon>Hexapoda</taxon>
        <taxon>Insecta</taxon>
        <taxon>Pterygota</taxon>
        <taxon>Neoptera</taxon>
        <taxon>Endopterygota</taxon>
        <taxon>Diptera</taxon>
        <taxon>Nematocera</taxon>
        <taxon>Culicoidea</taxon>
        <taxon>Culicidae</taxon>
        <taxon>Culicinae</taxon>
        <taxon>Culicini</taxon>
        <taxon>Culex</taxon>
        <taxon>Culex</taxon>
    </lineage>
</organism>
<dbReference type="GO" id="GO:0005634">
    <property type="term" value="C:nucleus"/>
    <property type="evidence" value="ECO:0007669"/>
    <property type="project" value="UniProtKB-SubCell"/>
</dbReference>
<dbReference type="PROSITE" id="PS00027">
    <property type="entry name" value="HOMEOBOX_1"/>
    <property type="match status" value="1"/>
</dbReference>